<keyword evidence="1" id="KW-0472">Membrane</keyword>
<dbReference type="EMBL" id="HBUF01618356">
    <property type="protein sequence ID" value="CAG6780430.1"/>
    <property type="molecule type" value="Transcribed_RNA"/>
</dbReference>
<protein>
    <submittedName>
        <fullName evidence="2">Uncharacterized protein</fullName>
    </submittedName>
</protein>
<evidence type="ECO:0000313" key="2">
    <source>
        <dbReference type="EMBL" id="CAG6780430.1"/>
    </source>
</evidence>
<keyword evidence="1" id="KW-1133">Transmembrane helix</keyword>
<feature type="transmembrane region" description="Helical" evidence="1">
    <location>
        <begin position="60"/>
        <end position="79"/>
    </location>
</feature>
<dbReference type="AlphaFoldDB" id="A0A8D9BC84"/>
<organism evidence="2">
    <name type="scientific">Cacopsylla melanoneura</name>
    <dbReference type="NCBI Taxonomy" id="428564"/>
    <lineage>
        <taxon>Eukaryota</taxon>
        <taxon>Metazoa</taxon>
        <taxon>Ecdysozoa</taxon>
        <taxon>Arthropoda</taxon>
        <taxon>Hexapoda</taxon>
        <taxon>Insecta</taxon>
        <taxon>Pterygota</taxon>
        <taxon>Neoptera</taxon>
        <taxon>Paraneoptera</taxon>
        <taxon>Hemiptera</taxon>
        <taxon>Sternorrhyncha</taxon>
        <taxon>Psylloidea</taxon>
        <taxon>Psyllidae</taxon>
        <taxon>Psyllinae</taxon>
        <taxon>Cacopsylla</taxon>
    </lineage>
</organism>
<dbReference type="EMBL" id="HBUF01618357">
    <property type="protein sequence ID" value="CAG6780431.1"/>
    <property type="molecule type" value="Transcribed_RNA"/>
</dbReference>
<reference evidence="2" key="1">
    <citation type="submission" date="2021-05" db="EMBL/GenBank/DDBJ databases">
        <authorList>
            <person name="Alioto T."/>
            <person name="Alioto T."/>
            <person name="Gomez Garrido J."/>
        </authorList>
    </citation>
    <scope>NUCLEOTIDE SEQUENCE</scope>
</reference>
<keyword evidence="1" id="KW-0812">Transmembrane</keyword>
<name>A0A8D9BC84_9HEMI</name>
<evidence type="ECO:0000256" key="1">
    <source>
        <dbReference type="SAM" id="Phobius"/>
    </source>
</evidence>
<accession>A0A8D9BC84</accession>
<sequence length="117" mass="13720">MFIIASSASSSSSIKQIQCSPFFSETLLIFFPFSIPDLTDRVEGRIPFFQDSFFQVSPELMMFFVYLIFLHVNHNIIIFTNNGQYHQETCCCPRKRYPKVENRVIGVIENFRSYLKN</sequence>
<proteinExistence type="predicted"/>